<feature type="compositionally biased region" description="Polar residues" evidence="2">
    <location>
        <begin position="1"/>
        <end position="12"/>
    </location>
</feature>
<dbReference type="EMBL" id="CP141889">
    <property type="protein sequence ID" value="WRT69844.1"/>
    <property type="molecule type" value="Genomic_DNA"/>
</dbReference>
<evidence type="ECO:0000313" key="3">
    <source>
        <dbReference type="EMBL" id="WRT69844.1"/>
    </source>
</evidence>
<accession>A0ABZ1D973</accession>
<feature type="compositionally biased region" description="Basic and acidic residues" evidence="2">
    <location>
        <begin position="416"/>
        <end position="439"/>
    </location>
</feature>
<feature type="compositionally biased region" description="Polar residues" evidence="2">
    <location>
        <begin position="392"/>
        <end position="415"/>
    </location>
</feature>
<dbReference type="PANTHER" id="PTHR22663:SF17">
    <property type="entry name" value="RING FINGER PROTEIN NARYA-RELATED"/>
    <property type="match status" value="1"/>
</dbReference>
<organism evidence="3 4">
    <name type="scientific">Kwoniella shivajii</name>
    <dbReference type="NCBI Taxonomy" id="564305"/>
    <lineage>
        <taxon>Eukaryota</taxon>
        <taxon>Fungi</taxon>
        <taxon>Dikarya</taxon>
        <taxon>Basidiomycota</taxon>
        <taxon>Agaricomycotina</taxon>
        <taxon>Tremellomycetes</taxon>
        <taxon>Tremellales</taxon>
        <taxon>Cryptococcaceae</taxon>
        <taxon>Kwoniella</taxon>
    </lineage>
</organism>
<feature type="region of interest" description="Disordered" evidence="2">
    <location>
        <begin position="365"/>
        <end position="454"/>
    </location>
</feature>
<dbReference type="GeneID" id="87958965"/>
<reference evidence="3 4" key="1">
    <citation type="submission" date="2024-01" db="EMBL/GenBank/DDBJ databases">
        <title>Comparative genomics of Cryptococcus and Kwoniella reveals pathogenesis evolution and contrasting modes of karyotype evolution via chromosome fusion or intercentromeric recombination.</title>
        <authorList>
            <person name="Coelho M.A."/>
            <person name="David-Palma M."/>
            <person name="Shea T."/>
            <person name="Bowers K."/>
            <person name="McGinley-Smith S."/>
            <person name="Mohammad A.W."/>
            <person name="Gnirke A."/>
            <person name="Yurkov A.M."/>
            <person name="Nowrousian M."/>
            <person name="Sun S."/>
            <person name="Cuomo C.A."/>
            <person name="Heitman J."/>
        </authorList>
    </citation>
    <scope>NUCLEOTIDE SEQUENCE [LARGE SCALE GENOMIC DNA]</scope>
    <source>
        <strain evidence="3">CBS 11374</strain>
    </source>
</reference>
<evidence type="ECO:0000256" key="2">
    <source>
        <dbReference type="SAM" id="MobiDB-lite"/>
    </source>
</evidence>
<keyword evidence="4" id="KW-1185">Reference proteome</keyword>
<sequence>MTPQSRLPSATPQGKMFGAKSSSEPSISQTPNTSKKKEEEGEFPFLDFLTCNICGEPFFTGLEKGKVFWLSSCGHVMCDAEEHDHKEGLCTTCGKKMKCVSLQEGHIQPMQKAFLSNTERGLDESQAGMQALLDQLSEKVKGLSTVRNAVKFQNNQHKRAKMHYDDQIAKKDAEMESLRNQVDIFATENVELKQIVKTLQSELQTLPSANHYDSQGLNTIIYETPRRLPMPLLTDGRLPTVPEEDEGLSVYRNGISMGSSLGKRQRLAFDEQQLHPFIPNSQVAMATSPMGYNAQPVYNDDRIPQTPSARPYSVSAYAVRPQSAGPPKPILDRYRFNGNVQNGIAPQVYTQGYIQDKSFPMQRPVSVFDGPSGSRYIGDDDGPETGGASYPANETMNNNEGYRNSDQMTNQNSHNNRVENDEIKDARRHSDEPNDEGKKFRLSQAHKRPPPQPF</sequence>
<evidence type="ECO:0000256" key="1">
    <source>
        <dbReference type="ARBA" id="ARBA00023254"/>
    </source>
</evidence>
<feature type="region of interest" description="Disordered" evidence="2">
    <location>
        <begin position="1"/>
        <end position="39"/>
    </location>
</feature>
<evidence type="ECO:0008006" key="5">
    <source>
        <dbReference type="Google" id="ProtNLM"/>
    </source>
</evidence>
<proteinExistence type="predicted"/>
<protein>
    <recommendedName>
        <fullName evidence="5">RING-type domain-containing protein</fullName>
    </recommendedName>
</protein>
<name>A0ABZ1D973_9TREE</name>
<gene>
    <name evidence="3" type="ORF">IL334_006835</name>
</gene>
<dbReference type="RefSeq" id="XP_062794583.1">
    <property type="nucleotide sequence ID" value="XM_062938532.1"/>
</dbReference>
<dbReference type="Proteomes" id="UP001329825">
    <property type="component" value="Chromosome 9"/>
</dbReference>
<feature type="compositionally biased region" description="Basic residues" evidence="2">
    <location>
        <begin position="440"/>
        <end position="454"/>
    </location>
</feature>
<dbReference type="PANTHER" id="PTHR22663">
    <property type="entry name" value="RING FINGER PROTEIN NARYA-RELATED"/>
    <property type="match status" value="1"/>
</dbReference>
<dbReference type="InterPro" id="IPR042123">
    <property type="entry name" value="Zip3/RNF212-like"/>
</dbReference>
<keyword evidence="1" id="KW-0469">Meiosis</keyword>
<evidence type="ECO:0000313" key="4">
    <source>
        <dbReference type="Proteomes" id="UP001329825"/>
    </source>
</evidence>
<feature type="compositionally biased region" description="Polar residues" evidence="2">
    <location>
        <begin position="20"/>
        <end position="33"/>
    </location>
</feature>